<organism evidence="1 2">
    <name type="scientific">Rhodofomes roseus</name>
    <dbReference type="NCBI Taxonomy" id="34475"/>
    <lineage>
        <taxon>Eukaryota</taxon>
        <taxon>Fungi</taxon>
        <taxon>Dikarya</taxon>
        <taxon>Basidiomycota</taxon>
        <taxon>Agaricomycotina</taxon>
        <taxon>Agaricomycetes</taxon>
        <taxon>Polyporales</taxon>
        <taxon>Rhodofomes</taxon>
    </lineage>
</organism>
<dbReference type="AlphaFoldDB" id="A0A4Y9Z473"/>
<comment type="caution">
    <text evidence="1">The sequence shown here is derived from an EMBL/GenBank/DDBJ whole genome shotgun (WGS) entry which is preliminary data.</text>
</comment>
<accession>A0A4Y9Z473</accession>
<evidence type="ECO:0000313" key="1">
    <source>
        <dbReference type="EMBL" id="TFY68179.1"/>
    </source>
</evidence>
<sequence length="70" mass="8413">MPSCVYRCFNALQRVDVKLELRYTGVLQSKEWADDIARAHERICRELFTPWRNCHVVSISYRDKTVKWSH</sequence>
<gene>
    <name evidence="1" type="ORF">EVJ58_g1154</name>
</gene>
<evidence type="ECO:0000313" key="2">
    <source>
        <dbReference type="Proteomes" id="UP000298390"/>
    </source>
</evidence>
<reference evidence="1 2" key="1">
    <citation type="submission" date="2019-01" db="EMBL/GenBank/DDBJ databases">
        <title>Genome sequencing of the rare red list fungi Fomitopsis rosea.</title>
        <authorList>
            <person name="Buettner E."/>
            <person name="Kellner H."/>
        </authorList>
    </citation>
    <scope>NUCLEOTIDE SEQUENCE [LARGE SCALE GENOMIC DNA]</scope>
    <source>
        <strain evidence="1 2">DSM 105464</strain>
    </source>
</reference>
<dbReference type="EMBL" id="SEKV01000036">
    <property type="protein sequence ID" value="TFY68179.1"/>
    <property type="molecule type" value="Genomic_DNA"/>
</dbReference>
<name>A0A4Y9Z473_9APHY</name>
<proteinExistence type="predicted"/>
<protein>
    <submittedName>
        <fullName evidence="1">Uncharacterized protein</fullName>
    </submittedName>
</protein>
<dbReference type="Proteomes" id="UP000298390">
    <property type="component" value="Unassembled WGS sequence"/>
</dbReference>